<accession>A0A2M9A554</accession>
<keyword evidence="2" id="KW-1185">Reference proteome</keyword>
<name>A0A2M9A554_9BACT</name>
<comment type="caution">
    <text evidence="1">The sequence shown here is derived from an EMBL/GenBank/DDBJ whole genome shotgun (WGS) entry which is preliminary data.</text>
</comment>
<organism evidence="1 2">
    <name type="scientific">Hallerella succinigenes</name>
    <dbReference type="NCBI Taxonomy" id="1896222"/>
    <lineage>
        <taxon>Bacteria</taxon>
        <taxon>Pseudomonadati</taxon>
        <taxon>Fibrobacterota</taxon>
        <taxon>Fibrobacteria</taxon>
        <taxon>Fibrobacterales</taxon>
        <taxon>Fibrobacteraceae</taxon>
        <taxon>Hallerella</taxon>
    </lineage>
</organism>
<dbReference type="EMBL" id="PGEX01000001">
    <property type="protein sequence ID" value="PJJ40763.1"/>
    <property type="molecule type" value="Genomic_DNA"/>
</dbReference>
<protein>
    <recommendedName>
        <fullName evidence="3">FeoB-associated Cys-rich membrane protein</fullName>
    </recommendedName>
</protein>
<evidence type="ECO:0000313" key="2">
    <source>
        <dbReference type="Proteomes" id="UP000231134"/>
    </source>
</evidence>
<gene>
    <name evidence="1" type="ORF">BGX16_0705</name>
</gene>
<dbReference type="AlphaFoldDB" id="A0A2M9A554"/>
<evidence type="ECO:0008006" key="3">
    <source>
        <dbReference type="Google" id="ProtNLM"/>
    </source>
</evidence>
<dbReference type="Proteomes" id="UP000231134">
    <property type="component" value="Unassembled WGS sequence"/>
</dbReference>
<reference evidence="1 2" key="1">
    <citation type="submission" date="2017-11" db="EMBL/GenBank/DDBJ databases">
        <title>Animal gut microbial communities from fecal samples from Wisconsin, USA.</title>
        <authorList>
            <person name="Neumann A."/>
        </authorList>
    </citation>
    <scope>NUCLEOTIDE SEQUENCE [LARGE SCALE GENOMIC DNA]</scope>
    <source>
        <strain evidence="1 2">UWS3</strain>
    </source>
</reference>
<sequence>MLANILVVAILLVWSTGAIAFVCKNAKEAVVNHNLGCVGCSQGCSSSASKHCSR</sequence>
<evidence type="ECO:0000313" key="1">
    <source>
        <dbReference type="EMBL" id="PJJ40763.1"/>
    </source>
</evidence>
<proteinExistence type="predicted"/>